<evidence type="ECO:0000313" key="3">
    <source>
        <dbReference type="Proteomes" id="UP000323910"/>
    </source>
</evidence>
<dbReference type="EMBL" id="VTFR01000002">
    <property type="protein sequence ID" value="TYT34966.1"/>
    <property type="molecule type" value="Genomic_DNA"/>
</dbReference>
<name>A0ABY3P7Z6_9ENTR</name>
<dbReference type="Proteomes" id="UP000323910">
    <property type="component" value="Unassembled WGS sequence"/>
</dbReference>
<accession>A0ABY3P7Z6</accession>
<keyword evidence="1" id="KW-0175">Coiled coil</keyword>
<organism evidence="2 3">
    <name type="scientific">Lelliottia nimipressuralis</name>
    <dbReference type="NCBI Taxonomy" id="69220"/>
    <lineage>
        <taxon>Bacteria</taxon>
        <taxon>Pseudomonadati</taxon>
        <taxon>Pseudomonadota</taxon>
        <taxon>Gammaproteobacteria</taxon>
        <taxon>Enterobacterales</taxon>
        <taxon>Enterobacteriaceae</taxon>
        <taxon>Lelliottia</taxon>
    </lineage>
</organism>
<evidence type="ECO:0000313" key="2">
    <source>
        <dbReference type="EMBL" id="TYT34966.1"/>
    </source>
</evidence>
<gene>
    <name evidence="2" type="ORF">FZO59_04850</name>
</gene>
<keyword evidence="3" id="KW-1185">Reference proteome</keyword>
<comment type="caution">
    <text evidence="2">The sequence shown here is derived from an EMBL/GenBank/DDBJ whole genome shotgun (WGS) entry which is preliminary data.</text>
</comment>
<evidence type="ECO:0000256" key="1">
    <source>
        <dbReference type="SAM" id="Coils"/>
    </source>
</evidence>
<protein>
    <submittedName>
        <fullName evidence="2">Uncharacterized protein</fullName>
    </submittedName>
</protein>
<reference evidence="2 3" key="1">
    <citation type="submission" date="2019-08" db="EMBL/GenBank/DDBJ databases">
        <title>The draft genome of Lelliottia nimipressuralis strain CICC 24156.</title>
        <authorList>
            <person name="Wu W."/>
            <person name="Feng Y."/>
            <person name="Zong Z."/>
        </authorList>
    </citation>
    <scope>NUCLEOTIDE SEQUENCE [LARGE SCALE GENOMIC DNA]</scope>
    <source>
        <strain evidence="2 3">CICC 24156</strain>
    </source>
</reference>
<feature type="coiled-coil region" evidence="1">
    <location>
        <begin position="65"/>
        <end position="92"/>
    </location>
</feature>
<sequence>MKVIAHGKKSISEAVKTAEAALVLGVNKVIIECVPEVITAVISPATLAYCPVTECGECQSMPCPFGHKSQRLEKLQAEYDAAEEHLKGIARKLREASIHG</sequence>
<dbReference type="RefSeq" id="WP_129036258.1">
    <property type="nucleotide sequence ID" value="NZ_SDDX01000028.1"/>
</dbReference>
<proteinExistence type="predicted"/>